<gene>
    <name evidence="3" type="ORF">KFK09_025162</name>
</gene>
<dbReference type="Proteomes" id="UP000829196">
    <property type="component" value="Unassembled WGS sequence"/>
</dbReference>
<protein>
    <submittedName>
        <fullName evidence="3">Uncharacterized protein</fullName>
    </submittedName>
</protein>
<feature type="region of interest" description="Disordered" evidence="1">
    <location>
        <begin position="55"/>
        <end position="90"/>
    </location>
</feature>
<accession>A0A8T3ALA7</accession>
<feature type="chain" id="PRO_5035766501" evidence="2">
    <location>
        <begin position="27"/>
        <end position="90"/>
    </location>
</feature>
<comment type="caution">
    <text evidence="3">The sequence shown here is derived from an EMBL/GenBank/DDBJ whole genome shotgun (WGS) entry which is preliminary data.</text>
</comment>
<keyword evidence="2" id="KW-0732">Signal</keyword>
<dbReference type="AlphaFoldDB" id="A0A8T3ALA7"/>
<organism evidence="3 4">
    <name type="scientific">Dendrobium nobile</name>
    <name type="common">Orchid</name>
    <dbReference type="NCBI Taxonomy" id="94219"/>
    <lineage>
        <taxon>Eukaryota</taxon>
        <taxon>Viridiplantae</taxon>
        <taxon>Streptophyta</taxon>
        <taxon>Embryophyta</taxon>
        <taxon>Tracheophyta</taxon>
        <taxon>Spermatophyta</taxon>
        <taxon>Magnoliopsida</taxon>
        <taxon>Liliopsida</taxon>
        <taxon>Asparagales</taxon>
        <taxon>Orchidaceae</taxon>
        <taxon>Epidendroideae</taxon>
        <taxon>Malaxideae</taxon>
        <taxon>Dendrobiinae</taxon>
        <taxon>Dendrobium</taxon>
    </lineage>
</organism>
<name>A0A8T3ALA7_DENNO</name>
<evidence type="ECO:0000256" key="1">
    <source>
        <dbReference type="SAM" id="MobiDB-lite"/>
    </source>
</evidence>
<evidence type="ECO:0000256" key="2">
    <source>
        <dbReference type="SAM" id="SignalP"/>
    </source>
</evidence>
<feature type="compositionally biased region" description="Basic residues" evidence="1">
    <location>
        <begin position="81"/>
        <end position="90"/>
    </location>
</feature>
<evidence type="ECO:0000313" key="3">
    <source>
        <dbReference type="EMBL" id="KAI0495015.1"/>
    </source>
</evidence>
<feature type="signal peptide" evidence="2">
    <location>
        <begin position="1"/>
        <end position="26"/>
    </location>
</feature>
<evidence type="ECO:0000313" key="4">
    <source>
        <dbReference type="Proteomes" id="UP000829196"/>
    </source>
</evidence>
<proteinExistence type="predicted"/>
<dbReference type="EMBL" id="JAGYWB010000017">
    <property type="protein sequence ID" value="KAI0495015.1"/>
    <property type="molecule type" value="Genomic_DNA"/>
</dbReference>
<reference evidence="3" key="1">
    <citation type="journal article" date="2022" name="Front. Genet.">
        <title>Chromosome-Scale Assembly of the Dendrobium nobile Genome Provides Insights Into the Molecular Mechanism of the Biosynthesis of the Medicinal Active Ingredient of Dendrobium.</title>
        <authorList>
            <person name="Xu Q."/>
            <person name="Niu S.-C."/>
            <person name="Li K.-L."/>
            <person name="Zheng P.-J."/>
            <person name="Zhang X.-J."/>
            <person name="Jia Y."/>
            <person name="Liu Y."/>
            <person name="Niu Y.-X."/>
            <person name="Yu L.-H."/>
            <person name="Chen D.-F."/>
            <person name="Zhang G.-Q."/>
        </authorList>
    </citation>
    <scope>NUCLEOTIDE SEQUENCE</scope>
    <source>
        <tissue evidence="3">Leaf</tissue>
    </source>
</reference>
<keyword evidence="4" id="KW-1185">Reference proteome</keyword>
<sequence>MASSKNALYMMLAAVFFIIFFVQAEGRRFVPTLPAMGLAENSQPTTMKSGEVFEMKPKIHPPGSSGHSNFHHGPGVGATGHARRLLRRFK</sequence>